<organism evidence="6 7">
    <name type="scientific">Aquatica leii</name>
    <dbReference type="NCBI Taxonomy" id="1421715"/>
    <lineage>
        <taxon>Eukaryota</taxon>
        <taxon>Metazoa</taxon>
        <taxon>Ecdysozoa</taxon>
        <taxon>Arthropoda</taxon>
        <taxon>Hexapoda</taxon>
        <taxon>Insecta</taxon>
        <taxon>Pterygota</taxon>
        <taxon>Neoptera</taxon>
        <taxon>Endopterygota</taxon>
        <taxon>Coleoptera</taxon>
        <taxon>Polyphaga</taxon>
        <taxon>Elateriformia</taxon>
        <taxon>Elateroidea</taxon>
        <taxon>Lampyridae</taxon>
        <taxon>Luciolinae</taxon>
        <taxon>Aquatica</taxon>
    </lineage>
</organism>
<evidence type="ECO:0008006" key="8">
    <source>
        <dbReference type="Google" id="ProtNLM"/>
    </source>
</evidence>
<reference evidence="7" key="1">
    <citation type="submission" date="2023-01" db="EMBL/GenBank/DDBJ databases">
        <title>Key to firefly adult light organ development and bioluminescence: homeobox transcription factors regulate luciferase expression and transportation to peroxisome.</title>
        <authorList>
            <person name="Fu X."/>
        </authorList>
    </citation>
    <scope>NUCLEOTIDE SEQUENCE [LARGE SCALE GENOMIC DNA]</scope>
</reference>
<dbReference type="GO" id="GO:0005615">
    <property type="term" value="C:extracellular space"/>
    <property type="evidence" value="ECO:0007669"/>
    <property type="project" value="TreeGrafter"/>
</dbReference>
<dbReference type="Proteomes" id="UP001353858">
    <property type="component" value="Unassembled WGS sequence"/>
</dbReference>
<name>A0AAN7Q296_9COLE</name>
<comment type="caution">
    <text evidence="6">The sequence shown here is derived from an EMBL/GenBank/DDBJ whole genome shotgun (WGS) entry which is preliminary data.</text>
</comment>
<keyword evidence="7" id="KW-1185">Reference proteome</keyword>
<dbReference type="EMBL" id="JARPUR010000004">
    <property type="protein sequence ID" value="KAK4876680.1"/>
    <property type="molecule type" value="Genomic_DNA"/>
</dbReference>
<accession>A0AAN7Q296</accession>
<evidence type="ECO:0000256" key="2">
    <source>
        <dbReference type="ARBA" id="ARBA00005669"/>
    </source>
</evidence>
<dbReference type="PANTHER" id="PTHR28593:SF3">
    <property type="entry name" value="METEORIN-LIKE PROTEIN"/>
    <property type="match status" value="1"/>
</dbReference>
<comment type="similarity">
    <text evidence="2">Belongs to the meteorin family.</text>
</comment>
<comment type="subcellular location">
    <subcellularLocation>
        <location evidence="1">Secreted</location>
    </subcellularLocation>
</comment>
<evidence type="ECO:0000256" key="5">
    <source>
        <dbReference type="ARBA" id="ARBA00023157"/>
    </source>
</evidence>
<evidence type="ECO:0000313" key="7">
    <source>
        <dbReference type="Proteomes" id="UP001353858"/>
    </source>
</evidence>
<dbReference type="GO" id="GO:0005179">
    <property type="term" value="F:hormone activity"/>
    <property type="evidence" value="ECO:0007669"/>
    <property type="project" value="TreeGrafter"/>
</dbReference>
<dbReference type="PANTHER" id="PTHR28593">
    <property type="entry name" value="METEORIN-LIKE PROTEIN"/>
    <property type="match status" value="1"/>
</dbReference>
<protein>
    <recommendedName>
        <fullName evidence="8">Meteorin-like protein</fullName>
    </recommendedName>
</protein>
<proteinExistence type="inferred from homology"/>
<evidence type="ECO:0000256" key="1">
    <source>
        <dbReference type="ARBA" id="ARBA00004613"/>
    </source>
</evidence>
<evidence type="ECO:0000256" key="3">
    <source>
        <dbReference type="ARBA" id="ARBA00022525"/>
    </source>
</evidence>
<keyword evidence="3" id="KW-0964">Secreted</keyword>
<sequence>MGPDVYEWGRGRKGLMDYCVIFACLMWVTSATIMGDECDWTGSGLTTSSEDRGVTPVYLRCTAGRVTWLYPRGALRVLLRLPGQDREFRACIKVHPDGVNQHLAARLFLEGPRSLLPLYSHEDGGHKAVRCFQSRNGQVALYIEAITSSSSMIKRVAKIEYDLQPLPRGVKSYDVSEECRPCSAEELAHAFCTSDLVTRGIIRGVENHDDMEVSEISVKVTKLIRHTTDDGYSDDLEEKENSIDNTDLTHEVTLHVAQHCGVKHGLGEFVFMARRKLGDLTLQCAPRLEDWAMLINDLSEDGKAHCVLRS</sequence>
<evidence type="ECO:0000313" key="6">
    <source>
        <dbReference type="EMBL" id="KAK4876680.1"/>
    </source>
</evidence>
<keyword evidence="5" id="KW-1015">Disulfide bond</keyword>
<keyword evidence="4" id="KW-0732">Signal</keyword>
<dbReference type="InterPro" id="IPR051998">
    <property type="entry name" value="Meteorin-like"/>
</dbReference>
<dbReference type="AlphaFoldDB" id="A0AAN7Q296"/>
<gene>
    <name evidence="6" type="ORF">RN001_009186</name>
</gene>
<evidence type="ECO:0000256" key="4">
    <source>
        <dbReference type="ARBA" id="ARBA00022729"/>
    </source>
</evidence>